<name>A0A8J4DHD6_9ACTN</name>
<keyword evidence="4" id="KW-1185">Reference proteome</keyword>
<dbReference type="AlphaFoldDB" id="A0A8J4DHD6"/>
<dbReference type="EMBL" id="BOOY01000003">
    <property type="protein sequence ID" value="GIJ01080.1"/>
    <property type="molecule type" value="Genomic_DNA"/>
</dbReference>
<gene>
    <name evidence="3" type="ORF">Sya03_04320</name>
</gene>
<dbReference type="Pfam" id="PF03403">
    <property type="entry name" value="PAF-AH_p_II"/>
    <property type="match status" value="1"/>
</dbReference>
<evidence type="ECO:0000256" key="1">
    <source>
        <dbReference type="ARBA" id="ARBA00008645"/>
    </source>
</evidence>
<evidence type="ECO:0000256" key="2">
    <source>
        <dbReference type="ARBA" id="ARBA00022801"/>
    </source>
</evidence>
<accession>A0A8J4DHD6</accession>
<proteinExistence type="inferred from homology"/>
<dbReference type="InterPro" id="IPR029058">
    <property type="entry name" value="AB_hydrolase_fold"/>
</dbReference>
<sequence length="294" mass="30638">MAAWTYRQRMGARRGPAIALIVLCAVLGFAVAGAAGTAVAGRSAAVAAGAPDKPYRVGVRTLDLARGPDRPLPTTVWFPVAANRVAQGRHPLVLFSHGLAGAPEHFAGLANQWAAAGFVVAAPAYPHTRAGVPLRRADLRHQPADATFVLRAVTGLAAPDPLAGHIDGGRVAAVGFSAGAYTTMGLFAPGHDPGLRAGVVISGREAPGRFGGAPVPMLFVHGDRDRVVPIASDRLAYAHVPWPKRFVTLPGRGHGEFLRPGGPMYAEVSALILEFLRDRLYGHVPAPAPRTVTA</sequence>
<keyword evidence="2" id="KW-0378">Hydrolase</keyword>
<organism evidence="3 4">
    <name type="scientific">Spirilliplanes yamanashiensis</name>
    <dbReference type="NCBI Taxonomy" id="42233"/>
    <lineage>
        <taxon>Bacteria</taxon>
        <taxon>Bacillati</taxon>
        <taxon>Actinomycetota</taxon>
        <taxon>Actinomycetes</taxon>
        <taxon>Micromonosporales</taxon>
        <taxon>Micromonosporaceae</taxon>
        <taxon>Spirilliplanes</taxon>
    </lineage>
</organism>
<dbReference type="PANTHER" id="PTHR22946:SF9">
    <property type="entry name" value="POLYKETIDE TRANSFERASE AF380"/>
    <property type="match status" value="1"/>
</dbReference>
<comment type="similarity">
    <text evidence="1">Belongs to the AB hydrolase superfamily.</text>
</comment>
<dbReference type="Gene3D" id="3.40.50.1820">
    <property type="entry name" value="alpha/beta hydrolase"/>
    <property type="match status" value="1"/>
</dbReference>
<comment type="caution">
    <text evidence="3">The sequence shown here is derived from an EMBL/GenBank/DDBJ whole genome shotgun (WGS) entry which is preliminary data.</text>
</comment>
<dbReference type="Proteomes" id="UP000652013">
    <property type="component" value="Unassembled WGS sequence"/>
</dbReference>
<reference evidence="3" key="1">
    <citation type="submission" date="2021-01" db="EMBL/GenBank/DDBJ databases">
        <title>Whole genome shotgun sequence of Spirilliplanes yamanashiensis NBRC 15828.</title>
        <authorList>
            <person name="Komaki H."/>
            <person name="Tamura T."/>
        </authorList>
    </citation>
    <scope>NUCLEOTIDE SEQUENCE</scope>
    <source>
        <strain evidence="3">NBRC 15828</strain>
    </source>
</reference>
<dbReference type="InterPro" id="IPR050261">
    <property type="entry name" value="FrsA_esterase"/>
</dbReference>
<dbReference type="GO" id="GO:0052689">
    <property type="term" value="F:carboxylic ester hydrolase activity"/>
    <property type="evidence" value="ECO:0007669"/>
    <property type="project" value="UniProtKB-ARBA"/>
</dbReference>
<protein>
    <submittedName>
        <fullName evidence="3">Uncharacterized protein</fullName>
    </submittedName>
</protein>
<dbReference type="SUPFAM" id="SSF53474">
    <property type="entry name" value="alpha/beta-Hydrolases"/>
    <property type="match status" value="1"/>
</dbReference>
<dbReference type="PANTHER" id="PTHR22946">
    <property type="entry name" value="DIENELACTONE HYDROLASE DOMAIN-CONTAINING PROTEIN-RELATED"/>
    <property type="match status" value="1"/>
</dbReference>
<evidence type="ECO:0000313" key="3">
    <source>
        <dbReference type="EMBL" id="GIJ01080.1"/>
    </source>
</evidence>
<evidence type="ECO:0000313" key="4">
    <source>
        <dbReference type="Proteomes" id="UP000652013"/>
    </source>
</evidence>